<gene>
    <name evidence="11" type="primary">pnuC</name>
    <name evidence="11" type="ORF">HMPREF0663_11233</name>
</gene>
<evidence type="ECO:0000313" key="12">
    <source>
        <dbReference type="Proteomes" id="UP000005580"/>
    </source>
</evidence>
<keyword evidence="5" id="KW-0813">Transport</keyword>
<name>E7RPY2_9BACT</name>
<proteinExistence type="inferred from homology"/>
<dbReference type="RefSeq" id="WP_004368509.1">
    <property type="nucleotide sequence ID" value="NZ_GL833118.1"/>
</dbReference>
<dbReference type="STRING" id="28134.SAMN05444288_1639"/>
<comment type="function">
    <text evidence="1">Required for nicotinamide riboside transport across the inner membrane.</text>
</comment>
<comment type="similarity">
    <text evidence="3">Belongs to the nicotinamide ribonucleoside (NR) uptake permease (TC 4.B.1) family.</text>
</comment>
<evidence type="ECO:0000256" key="6">
    <source>
        <dbReference type="ARBA" id="ARBA00022475"/>
    </source>
</evidence>
<dbReference type="Pfam" id="PF04973">
    <property type="entry name" value="NMN_transporter"/>
    <property type="match status" value="1"/>
</dbReference>
<dbReference type="AlphaFoldDB" id="E7RPY2"/>
<keyword evidence="6" id="KW-1003">Cell membrane</keyword>
<feature type="transmembrane region" description="Helical" evidence="10">
    <location>
        <begin position="12"/>
        <end position="27"/>
    </location>
</feature>
<comment type="subcellular location">
    <subcellularLocation>
        <location evidence="2">Cell membrane</location>
        <topology evidence="2">Multi-pass membrane protein</topology>
    </subcellularLocation>
</comment>
<comment type="caution">
    <text evidence="11">The sequence shown here is derived from an EMBL/GenBank/DDBJ whole genome shotgun (WGS) entry which is preliminary data.</text>
</comment>
<feature type="transmembrane region" description="Helical" evidence="10">
    <location>
        <begin position="34"/>
        <end position="53"/>
    </location>
</feature>
<reference evidence="11" key="1">
    <citation type="submission" date="2011-01" db="EMBL/GenBank/DDBJ databases">
        <authorList>
            <person name="Muzny D."/>
            <person name="Qin X."/>
            <person name="Buhay C."/>
            <person name="Dugan-Rocha S."/>
            <person name="Ding Y."/>
            <person name="Chen G."/>
            <person name="Hawes A."/>
            <person name="Holder M."/>
            <person name="Jhangiani S."/>
            <person name="Johnson A."/>
            <person name="Khan Z."/>
            <person name="Li Z."/>
            <person name="Liu W."/>
            <person name="Liu X."/>
            <person name="Perez L."/>
            <person name="Shen H."/>
            <person name="Wang Q."/>
            <person name="Watt J."/>
            <person name="Xi L."/>
            <person name="Xin Y."/>
            <person name="Zhou J."/>
            <person name="Deng J."/>
            <person name="Jiang H."/>
            <person name="Liu Y."/>
            <person name="Qu J."/>
            <person name="Song X.-Z."/>
            <person name="Zhang L."/>
            <person name="Villasana D."/>
            <person name="Johnson A."/>
            <person name="Liu J."/>
            <person name="Liyanage D."/>
            <person name="Lorensuhewa L."/>
            <person name="Robinson T."/>
            <person name="Song A."/>
            <person name="Song B.-B."/>
            <person name="Dinh H."/>
            <person name="Thornton R."/>
            <person name="Coyle M."/>
            <person name="Francisco L."/>
            <person name="Jackson L."/>
            <person name="Javaid M."/>
            <person name="Korchina V."/>
            <person name="Kovar C."/>
            <person name="Mata R."/>
            <person name="Mathew T."/>
            <person name="Ngo R."/>
            <person name="Nguyen L."/>
            <person name="Nguyen N."/>
            <person name="Okwuonu G."/>
            <person name="Ongeri F."/>
            <person name="Pham C."/>
            <person name="Simmons D."/>
            <person name="Wilczek-Boney K."/>
            <person name="Hale W."/>
            <person name="Jakkamsetti A."/>
            <person name="Pham P."/>
            <person name="Ruth R."/>
            <person name="San Lucas F."/>
            <person name="Warren J."/>
            <person name="Zhang J."/>
            <person name="Zhao Z."/>
            <person name="Zhou C."/>
            <person name="Zhu D."/>
            <person name="Lee S."/>
            <person name="Bess C."/>
            <person name="Blankenburg K."/>
            <person name="Forbes L."/>
            <person name="Fu Q."/>
            <person name="Gubbala S."/>
            <person name="Hirani K."/>
            <person name="Jayaseelan J.C."/>
            <person name="Lara F."/>
            <person name="Munidasa M."/>
            <person name="Palculict T."/>
            <person name="Patil S."/>
            <person name="Pu L.-L."/>
            <person name="Saada N."/>
            <person name="Tang L."/>
            <person name="Weissenberger G."/>
            <person name="Zhu Y."/>
            <person name="Hemphill L."/>
            <person name="Shang Y."/>
            <person name="Youmans B."/>
            <person name="Ayvaz T."/>
            <person name="Ross M."/>
            <person name="Santibanez J."/>
            <person name="Aqrawi P."/>
            <person name="Gross S."/>
            <person name="Joshi V."/>
            <person name="Fowler G."/>
            <person name="Nazareth L."/>
            <person name="Reid J."/>
            <person name="Worley K."/>
            <person name="Petrosino J."/>
            <person name="Highlander S."/>
            <person name="Gibbs R."/>
        </authorList>
    </citation>
    <scope>NUCLEOTIDE SEQUENCE [LARGE SCALE GENOMIC DNA]</scope>
    <source>
        <strain evidence="11">ATCC 33269</strain>
    </source>
</reference>
<accession>E7RPY2</accession>
<evidence type="ECO:0000256" key="2">
    <source>
        <dbReference type="ARBA" id="ARBA00004651"/>
    </source>
</evidence>
<keyword evidence="8 10" id="KW-1133">Transmembrane helix</keyword>
<keyword evidence="7 10" id="KW-0812">Transmembrane</keyword>
<dbReference type="eggNOG" id="COG3201">
    <property type="taxonomic scope" value="Bacteria"/>
</dbReference>
<dbReference type="NCBIfam" id="TIGR01528">
    <property type="entry name" value="NMN_trans_PnuC"/>
    <property type="match status" value="1"/>
</dbReference>
<sequence>MADIQTFLAEHWLDMLSTVLGIIYIILEYKAHIALWLVGIVMPAIDIYLFWSVGLYADFGMAIYYTFAALYGYAVWKFGRKKNQKANEQLPITHFKQSLILPSVLVFLAAWLGIYEILIHFTNSDVPVTDSFINALSFIGLWALARKYLEQWAVWIVVDAVSAALYAYKGIPFKAGLYALYVVIAVMGYCKWRKMMTENR</sequence>
<feature type="transmembrane region" description="Helical" evidence="10">
    <location>
        <begin position="175"/>
        <end position="192"/>
    </location>
</feature>
<evidence type="ECO:0000256" key="4">
    <source>
        <dbReference type="ARBA" id="ARBA00017522"/>
    </source>
</evidence>
<keyword evidence="9 10" id="KW-0472">Membrane</keyword>
<organism evidence="11 12">
    <name type="scientific">Hoylesella oralis ATCC 33269</name>
    <dbReference type="NCBI Taxonomy" id="873533"/>
    <lineage>
        <taxon>Bacteria</taxon>
        <taxon>Pseudomonadati</taxon>
        <taxon>Bacteroidota</taxon>
        <taxon>Bacteroidia</taxon>
        <taxon>Bacteroidales</taxon>
        <taxon>Prevotellaceae</taxon>
        <taxon>Hoylesella</taxon>
    </lineage>
</organism>
<dbReference type="Proteomes" id="UP000005580">
    <property type="component" value="Unassembled WGS sequence"/>
</dbReference>
<feature type="transmembrane region" description="Helical" evidence="10">
    <location>
        <begin position="59"/>
        <end position="78"/>
    </location>
</feature>
<dbReference type="InterPro" id="IPR006419">
    <property type="entry name" value="NMN_transpt_PnuC"/>
</dbReference>
<evidence type="ECO:0000256" key="8">
    <source>
        <dbReference type="ARBA" id="ARBA00022989"/>
    </source>
</evidence>
<dbReference type="PANTHER" id="PTHR36122">
    <property type="entry name" value="NICOTINAMIDE RIBOSIDE TRANSPORTER PNUC"/>
    <property type="match status" value="1"/>
</dbReference>
<dbReference type="HOGENOM" id="CLU_076589_2_0_10"/>
<dbReference type="GO" id="GO:0034257">
    <property type="term" value="F:nicotinamide riboside transmembrane transporter activity"/>
    <property type="evidence" value="ECO:0007669"/>
    <property type="project" value="InterPro"/>
</dbReference>
<evidence type="ECO:0000256" key="9">
    <source>
        <dbReference type="ARBA" id="ARBA00023136"/>
    </source>
</evidence>
<feature type="transmembrane region" description="Helical" evidence="10">
    <location>
        <begin position="99"/>
        <end position="121"/>
    </location>
</feature>
<feature type="transmembrane region" description="Helical" evidence="10">
    <location>
        <begin position="127"/>
        <end position="145"/>
    </location>
</feature>
<keyword evidence="12" id="KW-1185">Reference proteome</keyword>
<evidence type="ECO:0000256" key="10">
    <source>
        <dbReference type="SAM" id="Phobius"/>
    </source>
</evidence>
<evidence type="ECO:0000256" key="1">
    <source>
        <dbReference type="ARBA" id="ARBA00002672"/>
    </source>
</evidence>
<dbReference type="PANTHER" id="PTHR36122:SF2">
    <property type="entry name" value="NICOTINAMIDE RIBOSIDE TRANSPORTER PNUC"/>
    <property type="match status" value="1"/>
</dbReference>
<protein>
    <recommendedName>
        <fullName evidence="4">Nicotinamide riboside transporter PnuC</fullName>
    </recommendedName>
</protein>
<evidence type="ECO:0000256" key="3">
    <source>
        <dbReference type="ARBA" id="ARBA00006669"/>
    </source>
</evidence>
<feature type="transmembrane region" description="Helical" evidence="10">
    <location>
        <begin position="152"/>
        <end position="169"/>
    </location>
</feature>
<dbReference type="EMBL" id="AEPE02000004">
    <property type="protein sequence ID" value="EFZ37175.1"/>
    <property type="molecule type" value="Genomic_DNA"/>
</dbReference>
<evidence type="ECO:0000256" key="5">
    <source>
        <dbReference type="ARBA" id="ARBA00022448"/>
    </source>
</evidence>
<evidence type="ECO:0000313" key="11">
    <source>
        <dbReference type="EMBL" id="EFZ37175.1"/>
    </source>
</evidence>
<evidence type="ECO:0000256" key="7">
    <source>
        <dbReference type="ARBA" id="ARBA00022692"/>
    </source>
</evidence>
<dbReference type="GO" id="GO:0005886">
    <property type="term" value="C:plasma membrane"/>
    <property type="evidence" value="ECO:0007669"/>
    <property type="project" value="UniProtKB-SubCell"/>
</dbReference>